<dbReference type="InterPro" id="IPR034393">
    <property type="entry name" value="TatSF1-like"/>
</dbReference>
<dbReference type="InterPro" id="IPR034392">
    <property type="entry name" value="TatSF1-like_RRM1"/>
</dbReference>
<dbReference type="Gene3D" id="3.30.70.330">
    <property type="match status" value="2"/>
</dbReference>
<evidence type="ECO:0000256" key="7">
    <source>
        <dbReference type="SAM" id="MobiDB-lite"/>
    </source>
</evidence>
<organism evidence="9 10">
    <name type="scientific">Babesia ovis</name>
    <dbReference type="NCBI Taxonomy" id="5869"/>
    <lineage>
        <taxon>Eukaryota</taxon>
        <taxon>Sar</taxon>
        <taxon>Alveolata</taxon>
        <taxon>Apicomplexa</taxon>
        <taxon>Aconoidasida</taxon>
        <taxon>Piroplasmida</taxon>
        <taxon>Babesiidae</taxon>
        <taxon>Babesia</taxon>
    </lineage>
</organism>
<dbReference type="PANTHER" id="PTHR15608">
    <property type="entry name" value="SPLICING FACTOR U2AF-ASSOCIATED PROTEIN 2"/>
    <property type="match status" value="1"/>
</dbReference>
<evidence type="ECO:0000256" key="4">
    <source>
        <dbReference type="ARBA" id="ARBA00022884"/>
    </source>
</evidence>
<evidence type="ECO:0000313" key="9">
    <source>
        <dbReference type="EMBL" id="GFE54121.1"/>
    </source>
</evidence>
<evidence type="ECO:0000313" key="10">
    <source>
        <dbReference type="Proteomes" id="UP001057455"/>
    </source>
</evidence>
<dbReference type="OrthoDB" id="10258585at2759"/>
<dbReference type="AlphaFoldDB" id="A0A9W5TAJ0"/>
<evidence type="ECO:0000256" key="3">
    <source>
        <dbReference type="ARBA" id="ARBA00022737"/>
    </source>
</evidence>
<gene>
    <name evidence="9" type="ORF">BaOVIS_015250</name>
</gene>
<sequence>MAKADRSLVNDSSNIWHEGMESWHTISELDELDSFISEVSKQASTKPDSVHQNIINNTIEGVSSPIDANAASADDKRSNNKDGATSPPVEDEERIRKREKKKQYLQRKRMRMESGQWIDTSRNLSVYITGLPDDTTSEEIANVFRRAGVIKIDPLTTLPKIRLYTDDEGKFKNDARVTFVNKESVDFAIRYLDNYHFRENCVIHVEKAKYDPQKRQAKSSTVLSAEEMRKRYLAAKYEQDRLQSWDHDIDDGSGRRIVICKPMFSAEDAWEHEAGDQFYEDLREEVNAEITKFVPVEKVTPIPRHPQGIVCVKLKTSADAEIFISQFQDRLFDGRRLQVYFFDGKTDLQSQCLPSKSEKEAALAAVKSEIKQADDVVCDWIENQSSDEEFEIKTE</sequence>
<feature type="region of interest" description="Disordered" evidence="7">
    <location>
        <begin position="69"/>
        <end position="108"/>
    </location>
</feature>
<dbReference type="SUPFAM" id="SSF54928">
    <property type="entry name" value="RNA-binding domain, RBD"/>
    <property type="match status" value="2"/>
</dbReference>
<protein>
    <submittedName>
        <fullName evidence="9">RNA recognition motif domain containing protein</fullName>
    </submittedName>
</protein>
<keyword evidence="10" id="KW-1185">Reference proteome</keyword>
<evidence type="ECO:0000256" key="1">
    <source>
        <dbReference type="ARBA" id="ARBA00007747"/>
    </source>
</evidence>
<dbReference type="GO" id="GO:0003723">
    <property type="term" value="F:RNA binding"/>
    <property type="evidence" value="ECO:0007669"/>
    <property type="project" value="UniProtKB-UniRule"/>
</dbReference>
<dbReference type="InterPro" id="IPR012677">
    <property type="entry name" value="Nucleotide-bd_a/b_plait_sf"/>
</dbReference>
<dbReference type="PANTHER" id="PTHR15608:SF0">
    <property type="entry name" value="HIV TAT-SPECIFIC FACTOR 1"/>
    <property type="match status" value="1"/>
</dbReference>
<proteinExistence type="inferred from homology"/>
<feature type="compositionally biased region" description="Basic residues" evidence="7">
    <location>
        <begin position="97"/>
        <end position="108"/>
    </location>
</feature>
<name>A0A9W5TAJ0_BABOV</name>
<dbReference type="EMBL" id="BLIY01000009">
    <property type="protein sequence ID" value="GFE54121.1"/>
    <property type="molecule type" value="Genomic_DNA"/>
</dbReference>
<dbReference type="GO" id="GO:0005684">
    <property type="term" value="C:U2-type spliceosomal complex"/>
    <property type="evidence" value="ECO:0007669"/>
    <property type="project" value="TreeGrafter"/>
</dbReference>
<feature type="domain" description="RRM" evidence="8">
    <location>
        <begin position="124"/>
        <end position="210"/>
    </location>
</feature>
<keyword evidence="3" id="KW-0677">Repeat</keyword>
<dbReference type="GO" id="GO:0000398">
    <property type="term" value="P:mRNA splicing, via spliceosome"/>
    <property type="evidence" value="ECO:0007669"/>
    <property type="project" value="InterPro"/>
</dbReference>
<dbReference type="InterPro" id="IPR035979">
    <property type="entry name" value="RBD_domain_sf"/>
</dbReference>
<keyword evidence="2" id="KW-0507">mRNA processing</keyword>
<dbReference type="GO" id="GO:0005686">
    <property type="term" value="C:U2 snRNP"/>
    <property type="evidence" value="ECO:0007669"/>
    <property type="project" value="TreeGrafter"/>
</dbReference>
<dbReference type="InterPro" id="IPR000504">
    <property type="entry name" value="RRM_dom"/>
</dbReference>
<dbReference type="CDD" id="cd12281">
    <property type="entry name" value="RRM1_TatSF1_like"/>
    <property type="match status" value="1"/>
</dbReference>
<dbReference type="Pfam" id="PF00076">
    <property type="entry name" value="RRM_1"/>
    <property type="match status" value="1"/>
</dbReference>
<evidence type="ECO:0000256" key="5">
    <source>
        <dbReference type="ARBA" id="ARBA00023187"/>
    </source>
</evidence>
<evidence type="ECO:0000256" key="2">
    <source>
        <dbReference type="ARBA" id="ARBA00022664"/>
    </source>
</evidence>
<dbReference type="SMART" id="SM00360">
    <property type="entry name" value="RRM"/>
    <property type="match status" value="1"/>
</dbReference>
<dbReference type="Proteomes" id="UP001057455">
    <property type="component" value="Unassembled WGS sequence"/>
</dbReference>
<evidence type="ECO:0000256" key="6">
    <source>
        <dbReference type="PROSITE-ProRule" id="PRU00176"/>
    </source>
</evidence>
<dbReference type="PROSITE" id="PS50102">
    <property type="entry name" value="RRM"/>
    <property type="match status" value="1"/>
</dbReference>
<comment type="similarity">
    <text evidence="1">Belongs to the HTATSF1 family.</text>
</comment>
<keyword evidence="4 6" id="KW-0694">RNA-binding</keyword>
<keyword evidence="5" id="KW-0508">mRNA splicing</keyword>
<reference evidence="9" key="1">
    <citation type="submission" date="2019-12" db="EMBL/GenBank/DDBJ databases">
        <title>Genome sequence of Babesia ovis.</title>
        <authorList>
            <person name="Yamagishi J."/>
            <person name="Sevinc F."/>
            <person name="Xuan X."/>
        </authorList>
    </citation>
    <scope>NUCLEOTIDE SEQUENCE</scope>
    <source>
        <strain evidence="9">Selcuk</strain>
    </source>
</reference>
<evidence type="ECO:0000259" key="8">
    <source>
        <dbReference type="PROSITE" id="PS50102"/>
    </source>
</evidence>
<accession>A0A9W5TAJ0</accession>
<comment type="caution">
    <text evidence="9">The sequence shown here is derived from an EMBL/GenBank/DDBJ whole genome shotgun (WGS) entry which is preliminary data.</text>
</comment>